<dbReference type="EMBL" id="JAVYJV010000023">
    <property type="protein sequence ID" value="KAK4340292.1"/>
    <property type="molecule type" value="Genomic_DNA"/>
</dbReference>
<protein>
    <submittedName>
        <fullName evidence="1">Uncharacterized protein</fullName>
    </submittedName>
</protein>
<accession>A0AAE1QYC0</accession>
<keyword evidence="2" id="KW-1185">Reference proteome</keyword>
<dbReference type="Proteomes" id="UP001291623">
    <property type="component" value="Unassembled WGS sequence"/>
</dbReference>
<evidence type="ECO:0000313" key="2">
    <source>
        <dbReference type="Proteomes" id="UP001291623"/>
    </source>
</evidence>
<sequence length="172" mass="18994">MNVDKNGSRPRLYVSLKDMIFESPNSSTADNSSVAANLSGAMNIVGSASSIIDEDHCQPPMDNDIYEDHIYENHCEPLMDNDYPGNVHGDDLKNQSSSNHNYVDGTSFKSGDTFKVKCTLVEALSLVALKTHFNFYAWKSKSDKYSLDASASKKRFLTSPNDFSACKAYAVN</sequence>
<reference evidence="1" key="1">
    <citation type="submission" date="2023-12" db="EMBL/GenBank/DDBJ databases">
        <title>Genome assembly of Anisodus tanguticus.</title>
        <authorList>
            <person name="Wang Y.-J."/>
        </authorList>
    </citation>
    <scope>NUCLEOTIDE SEQUENCE</scope>
    <source>
        <strain evidence="1">KB-2021</strain>
        <tissue evidence="1">Leaf</tissue>
    </source>
</reference>
<proteinExistence type="predicted"/>
<name>A0AAE1QYC0_9SOLA</name>
<evidence type="ECO:0000313" key="1">
    <source>
        <dbReference type="EMBL" id="KAK4340292.1"/>
    </source>
</evidence>
<dbReference type="AlphaFoldDB" id="A0AAE1QYC0"/>
<organism evidence="1 2">
    <name type="scientific">Anisodus tanguticus</name>
    <dbReference type="NCBI Taxonomy" id="243964"/>
    <lineage>
        <taxon>Eukaryota</taxon>
        <taxon>Viridiplantae</taxon>
        <taxon>Streptophyta</taxon>
        <taxon>Embryophyta</taxon>
        <taxon>Tracheophyta</taxon>
        <taxon>Spermatophyta</taxon>
        <taxon>Magnoliopsida</taxon>
        <taxon>eudicotyledons</taxon>
        <taxon>Gunneridae</taxon>
        <taxon>Pentapetalae</taxon>
        <taxon>asterids</taxon>
        <taxon>lamiids</taxon>
        <taxon>Solanales</taxon>
        <taxon>Solanaceae</taxon>
        <taxon>Solanoideae</taxon>
        <taxon>Hyoscyameae</taxon>
        <taxon>Anisodus</taxon>
    </lineage>
</organism>
<gene>
    <name evidence="1" type="ORF">RND71_041754</name>
</gene>
<comment type="caution">
    <text evidence="1">The sequence shown here is derived from an EMBL/GenBank/DDBJ whole genome shotgun (WGS) entry which is preliminary data.</text>
</comment>